<evidence type="ECO:0000313" key="7">
    <source>
        <dbReference type="EMBL" id="RKG91984.1"/>
    </source>
</evidence>
<feature type="binding site" evidence="5">
    <location>
        <position position="59"/>
    </location>
    <ligand>
        <name>ATP</name>
        <dbReference type="ChEBI" id="CHEBI:30616"/>
    </ligand>
</feature>
<protein>
    <recommendedName>
        <fullName evidence="6">Protein kinase domain-containing protein</fullName>
    </recommendedName>
</protein>
<keyword evidence="1" id="KW-0808">Transferase</keyword>
<keyword evidence="3" id="KW-0418">Kinase</keyword>
<dbReference type="Proteomes" id="UP000268313">
    <property type="component" value="Unassembled WGS sequence"/>
</dbReference>
<dbReference type="EMBL" id="RAWE01000489">
    <property type="protein sequence ID" value="RKG91984.1"/>
    <property type="molecule type" value="Genomic_DNA"/>
</dbReference>
<evidence type="ECO:0000313" key="8">
    <source>
        <dbReference type="Proteomes" id="UP000268313"/>
    </source>
</evidence>
<evidence type="ECO:0000256" key="5">
    <source>
        <dbReference type="PROSITE-ProRule" id="PRU10141"/>
    </source>
</evidence>
<keyword evidence="8" id="KW-1185">Reference proteome</keyword>
<dbReference type="SMART" id="SM00220">
    <property type="entry name" value="S_TKc"/>
    <property type="match status" value="1"/>
</dbReference>
<dbReference type="PROSITE" id="PS50011">
    <property type="entry name" value="PROTEIN_KINASE_DOM"/>
    <property type="match status" value="1"/>
</dbReference>
<dbReference type="GO" id="GO:0004674">
    <property type="term" value="F:protein serine/threonine kinase activity"/>
    <property type="evidence" value="ECO:0007669"/>
    <property type="project" value="TreeGrafter"/>
</dbReference>
<dbReference type="Pfam" id="PF00069">
    <property type="entry name" value="Pkinase"/>
    <property type="match status" value="1"/>
</dbReference>
<accession>A0A3A8JI37</accession>
<gene>
    <name evidence="7" type="ORF">D7X32_44625</name>
</gene>
<reference evidence="8" key="1">
    <citation type="submission" date="2018-09" db="EMBL/GenBank/DDBJ databases">
        <authorList>
            <person name="Livingstone P.G."/>
            <person name="Whitworth D.E."/>
        </authorList>
    </citation>
    <scope>NUCLEOTIDE SEQUENCE [LARGE SCALE GENOMIC DNA]</scope>
    <source>
        <strain evidence="8">CA043D</strain>
    </source>
</reference>
<dbReference type="SUPFAM" id="SSF56112">
    <property type="entry name" value="Protein kinase-like (PK-like)"/>
    <property type="match status" value="1"/>
</dbReference>
<proteinExistence type="predicted"/>
<evidence type="ECO:0000256" key="1">
    <source>
        <dbReference type="ARBA" id="ARBA00022679"/>
    </source>
</evidence>
<dbReference type="AlphaFoldDB" id="A0A3A8JI37"/>
<feature type="non-terminal residue" evidence="7">
    <location>
        <position position="147"/>
    </location>
</feature>
<organism evidence="7 8">
    <name type="scientific">Corallococcus carmarthensis</name>
    <dbReference type="NCBI Taxonomy" id="2316728"/>
    <lineage>
        <taxon>Bacteria</taxon>
        <taxon>Pseudomonadati</taxon>
        <taxon>Myxococcota</taxon>
        <taxon>Myxococcia</taxon>
        <taxon>Myxococcales</taxon>
        <taxon>Cystobacterineae</taxon>
        <taxon>Myxococcaceae</taxon>
        <taxon>Corallococcus</taxon>
    </lineage>
</organism>
<sequence>METFIDGRLYNISGGSKAVNLVGELLVGEYDITEALGHGATSVVYKAVRTTDKNVFAIKILHSYLVVNEEKRKRFEQEARALLLLSHPHIVKIHSFDKTTDDQPFFVMDFIPGQTLSDLVNGAPLTIPQSWKIFIEIADAMTHAHNR</sequence>
<evidence type="ECO:0000256" key="4">
    <source>
        <dbReference type="ARBA" id="ARBA00022840"/>
    </source>
</evidence>
<name>A0A3A8JI37_9BACT</name>
<comment type="caution">
    <text evidence="7">The sequence shown here is derived from an EMBL/GenBank/DDBJ whole genome shotgun (WGS) entry which is preliminary data.</text>
</comment>
<keyword evidence="2 5" id="KW-0547">Nucleotide-binding</keyword>
<dbReference type="InterPro" id="IPR000719">
    <property type="entry name" value="Prot_kinase_dom"/>
</dbReference>
<evidence type="ECO:0000256" key="3">
    <source>
        <dbReference type="ARBA" id="ARBA00022777"/>
    </source>
</evidence>
<dbReference type="PANTHER" id="PTHR43289:SF6">
    <property type="entry name" value="SERINE_THREONINE-PROTEIN KINASE NEKL-3"/>
    <property type="match status" value="1"/>
</dbReference>
<dbReference type="Gene3D" id="1.10.510.10">
    <property type="entry name" value="Transferase(Phosphotransferase) domain 1"/>
    <property type="match status" value="1"/>
</dbReference>
<dbReference type="GO" id="GO:0005524">
    <property type="term" value="F:ATP binding"/>
    <property type="evidence" value="ECO:0007669"/>
    <property type="project" value="UniProtKB-UniRule"/>
</dbReference>
<evidence type="ECO:0000259" key="6">
    <source>
        <dbReference type="PROSITE" id="PS50011"/>
    </source>
</evidence>
<feature type="domain" description="Protein kinase" evidence="6">
    <location>
        <begin position="30"/>
        <end position="147"/>
    </location>
</feature>
<dbReference type="PANTHER" id="PTHR43289">
    <property type="entry name" value="MITOGEN-ACTIVATED PROTEIN KINASE KINASE KINASE 20-RELATED"/>
    <property type="match status" value="1"/>
</dbReference>
<dbReference type="InterPro" id="IPR011009">
    <property type="entry name" value="Kinase-like_dom_sf"/>
</dbReference>
<dbReference type="PROSITE" id="PS00107">
    <property type="entry name" value="PROTEIN_KINASE_ATP"/>
    <property type="match status" value="1"/>
</dbReference>
<keyword evidence="4 5" id="KW-0067">ATP-binding</keyword>
<evidence type="ECO:0000256" key="2">
    <source>
        <dbReference type="ARBA" id="ARBA00022741"/>
    </source>
</evidence>
<dbReference type="InterPro" id="IPR017441">
    <property type="entry name" value="Protein_kinase_ATP_BS"/>
</dbReference>